<dbReference type="HOGENOM" id="CLU_2503975_0_0_1"/>
<feature type="non-terminal residue" evidence="2">
    <location>
        <position position="86"/>
    </location>
</feature>
<keyword evidence="3" id="KW-1185">Reference proteome</keyword>
<evidence type="ECO:0000256" key="1">
    <source>
        <dbReference type="SAM" id="MobiDB-lite"/>
    </source>
</evidence>
<feature type="non-terminal residue" evidence="2">
    <location>
        <position position="1"/>
    </location>
</feature>
<dbReference type="Proteomes" id="UP000054166">
    <property type="component" value="Unassembled WGS sequence"/>
</dbReference>
<reference evidence="2 3" key="1">
    <citation type="submission" date="2014-04" db="EMBL/GenBank/DDBJ databases">
        <authorList>
            <consortium name="DOE Joint Genome Institute"/>
            <person name="Kuo A."/>
            <person name="Tarkka M."/>
            <person name="Buscot F."/>
            <person name="Kohler A."/>
            <person name="Nagy L.G."/>
            <person name="Floudas D."/>
            <person name="Copeland A."/>
            <person name="Barry K.W."/>
            <person name="Cichocki N."/>
            <person name="Veneault-Fourrey C."/>
            <person name="LaButti K."/>
            <person name="Lindquist E.A."/>
            <person name="Lipzen A."/>
            <person name="Lundell T."/>
            <person name="Morin E."/>
            <person name="Murat C."/>
            <person name="Sun H."/>
            <person name="Tunlid A."/>
            <person name="Henrissat B."/>
            <person name="Grigoriev I.V."/>
            <person name="Hibbett D.S."/>
            <person name="Martin F."/>
            <person name="Nordberg H.P."/>
            <person name="Cantor M.N."/>
            <person name="Hua S.X."/>
        </authorList>
    </citation>
    <scope>NUCLEOTIDE SEQUENCE [LARGE SCALE GENOMIC DNA]</scope>
    <source>
        <strain evidence="2 3">F 1598</strain>
    </source>
</reference>
<feature type="region of interest" description="Disordered" evidence="1">
    <location>
        <begin position="1"/>
        <end position="20"/>
    </location>
</feature>
<organism evidence="2 3">
    <name type="scientific">Piloderma croceum (strain F 1598)</name>
    <dbReference type="NCBI Taxonomy" id="765440"/>
    <lineage>
        <taxon>Eukaryota</taxon>
        <taxon>Fungi</taxon>
        <taxon>Dikarya</taxon>
        <taxon>Basidiomycota</taxon>
        <taxon>Agaricomycotina</taxon>
        <taxon>Agaricomycetes</taxon>
        <taxon>Agaricomycetidae</taxon>
        <taxon>Atheliales</taxon>
        <taxon>Atheliaceae</taxon>
        <taxon>Piloderma</taxon>
    </lineage>
</organism>
<dbReference type="AlphaFoldDB" id="A0A0C3EF01"/>
<evidence type="ECO:0000313" key="2">
    <source>
        <dbReference type="EMBL" id="KIM71230.1"/>
    </source>
</evidence>
<dbReference type="EMBL" id="KN833395">
    <property type="protein sequence ID" value="KIM71230.1"/>
    <property type="molecule type" value="Genomic_DNA"/>
</dbReference>
<dbReference type="OrthoDB" id="3010354at2759"/>
<name>A0A0C3EF01_PILCF</name>
<protein>
    <submittedName>
        <fullName evidence="2">Uncharacterized protein</fullName>
    </submittedName>
</protein>
<proteinExistence type="predicted"/>
<reference evidence="3" key="2">
    <citation type="submission" date="2015-01" db="EMBL/GenBank/DDBJ databases">
        <title>Evolutionary Origins and Diversification of the Mycorrhizal Mutualists.</title>
        <authorList>
            <consortium name="DOE Joint Genome Institute"/>
            <consortium name="Mycorrhizal Genomics Consortium"/>
            <person name="Kohler A."/>
            <person name="Kuo A."/>
            <person name="Nagy L.G."/>
            <person name="Floudas D."/>
            <person name="Copeland A."/>
            <person name="Barry K.W."/>
            <person name="Cichocki N."/>
            <person name="Veneault-Fourrey C."/>
            <person name="LaButti K."/>
            <person name="Lindquist E.A."/>
            <person name="Lipzen A."/>
            <person name="Lundell T."/>
            <person name="Morin E."/>
            <person name="Murat C."/>
            <person name="Riley R."/>
            <person name="Ohm R."/>
            <person name="Sun H."/>
            <person name="Tunlid A."/>
            <person name="Henrissat B."/>
            <person name="Grigoriev I.V."/>
            <person name="Hibbett D.S."/>
            <person name="Martin F."/>
        </authorList>
    </citation>
    <scope>NUCLEOTIDE SEQUENCE [LARGE SCALE GENOMIC DNA]</scope>
    <source>
        <strain evidence="3">F 1598</strain>
    </source>
</reference>
<feature type="compositionally biased region" description="Polar residues" evidence="1">
    <location>
        <begin position="1"/>
        <end position="13"/>
    </location>
</feature>
<accession>A0A0C3EF01</accession>
<evidence type="ECO:0000313" key="3">
    <source>
        <dbReference type="Proteomes" id="UP000054166"/>
    </source>
</evidence>
<dbReference type="InParanoid" id="A0A0C3EF01"/>
<gene>
    <name evidence="2" type="ORF">PILCRDRAFT_26518</name>
</gene>
<sequence length="86" mass="10269">WYFNHTRSTSSGMDNHDSQKLTSKKRVIQGFQAYLQLYYEEKVKNIVKQKYQEHIDTVSKENQKSRFVFMAALTKELFDKETAEVK</sequence>